<dbReference type="Gene3D" id="3.40.50.970">
    <property type="match status" value="2"/>
</dbReference>
<keyword evidence="7" id="KW-0274">FAD</keyword>
<dbReference type="Pfam" id="PF02775">
    <property type="entry name" value="TPP_enzyme_C"/>
    <property type="match status" value="1"/>
</dbReference>
<dbReference type="InterPro" id="IPR012001">
    <property type="entry name" value="Thiamin_PyroP_enz_TPP-bd_dom"/>
</dbReference>
<evidence type="ECO:0000259" key="15">
    <source>
        <dbReference type="Pfam" id="PF02776"/>
    </source>
</evidence>
<dbReference type="FunFam" id="3.40.50.970:FF:000007">
    <property type="entry name" value="Acetolactate synthase"/>
    <property type="match status" value="1"/>
</dbReference>
<evidence type="ECO:0000256" key="5">
    <source>
        <dbReference type="ARBA" id="ARBA00022605"/>
    </source>
</evidence>
<dbReference type="InterPro" id="IPR045229">
    <property type="entry name" value="TPP_enz"/>
</dbReference>
<evidence type="ECO:0000313" key="17">
    <source>
        <dbReference type="Proteomes" id="UP000188532"/>
    </source>
</evidence>
<dbReference type="Pfam" id="PF02776">
    <property type="entry name" value="TPP_enzyme_N"/>
    <property type="match status" value="1"/>
</dbReference>
<feature type="domain" description="Thiamine pyrophosphate enzyme N-terminal TPP-binding" evidence="15">
    <location>
        <begin position="5"/>
        <end position="118"/>
    </location>
</feature>
<dbReference type="GO" id="GO:0000287">
    <property type="term" value="F:magnesium ion binding"/>
    <property type="evidence" value="ECO:0007669"/>
    <property type="project" value="InterPro"/>
</dbReference>
<dbReference type="InterPro" id="IPR029035">
    <property type="entry name" value="DHS-like_NAD/FAD-binding_dom"/>
</dbReference>
<dbReference type="GO" id="GO:0030976">
    <property type="term" value="F:thiamine pyrophosphate binding"/>
    <property type="evidence" value="ECO:0007669"/>
    <property type="project" value="InterPro"/>
</dbReference>
<dbReference type="EMBL" id="MVBN01000008">
    <property type="protein sequence ID" value="OOK68111.1"/>
    <property type="molecule type" value="Genomic_DNA"/>
</dbReference>
<evidence type="ECO:0000259" key="13">
    <source>
        <dbReference type="Pfam" id="PF00205"/>
    </source>
</evidence>
<dbReference type="UniPathway" id="UPA00047">
    <property type="reaction ID" value="UER00055"/>
</dbReference>
<dbReference type="GO" id="GO:0003984">
    <property type="term" value="F:acetolactate synthase activity"/>
    <property type="evidence" value="ECO:0007669"/>
    <property type="project" value="UniProtKB-EC"/>
</dbReference>
<dbReference type="GO" id="GO:0005948">
    <property type="term" value="C:acetolactate synthase complex"/>
    <property type="evidence" value="ECO:0007669"/>
    <property type="project" value="TreeGrafter"/>
</dbReference>
<protein>
    <recommendedName>
        <fullName evidence="4">acetolactate synthase</fullName>
        <ecNumber evidence="4">2.2.1.6</ecNumber>
    </recommendedName>
</protein>
<dbReference type="GO" id="GO:0009099">
    <property type="term" value="P:L-valine biosynthetic process"/>
    <property type="evidence" value="ECO:0007669"/>
    <property type="project" value="UniProtKB-UniPathway"/>
</dbReference>
<name>A0A1V3WP96_MYCKA</name>
<evidence type="ECO:0000256" key="8">
    <source>
        <dbReference type="ARBA" id="ARBA00023052"/>
    </source>
</evidence>
<evidence type="ECO:0000256" key="7">
    <source>
        <dbReference type="ARBA" id="ARBA00022827"/>
    </source>
</evidence>
<organism evidence="16 17">
    <name type="scientific">Mycobacterium kansasii</name>
    <dbReference type="NCBI Taxonomy" id="1768"/>
    <lineage>
        <taxon>Bacteria</taxon>
        <taxon>Bacillati</taxon>
        <taxon>Actinomycetota</taxon>
        <taxon>Actinomycetes</taxon>
        <taxon>Mycobacteriales</taxon>
        <taxon>Mycobacteriaceae</taxon>
        <taxon>Mycobacterium</taxon>
    </lineage>
</organism>
<evidence type="ECO:0000256" key="2">
    <source>
        <dbReference type="ARBA" id="ARBA00005025"/>
    </source>
</evidence>
<dbReference type="PANTHER" id="PTHR18968">
    <property type="entry name" value="THIAMINE PYROPHOSPHATE ENZYMES"/>
    <property type="match status" value="1"/>
</dbReference>
<dbReference type="InterPro" id="IPR011766">
    <property type="entry name" value="TPP_enzyme_TPP-bd"/>
</dbReference>
<dbReference type="Gene3D" id="3.40.50.1220">
    <property type="entry name" value="TPP-binding domain"/>
    <property type="match status" value="1"/>
</dbReference>
<dbReference type="EC" id="2.2.1.6" evidence="4"/>
<comment type="pathway">
    <text evidence="1">Amino-acid biosynthesis; L-isoleucine biosynthesis; L-isoleucine from 2-oxobutanoate: step 1/4.</text>
</comment>
<keyword evidence="9" id="KW-0100">Branched-chain amino acid biosynthesis</keyword>
<dbReference type="SUPFAM" id="SSF52518">
    <property type="entry name" value="Thiamin diphosphate-binding fold (THDP-binding)"/>
    <property type="match status" value="2"/>
</dbReference>
<evidence type="ECO:0000256" key="6">
    <source>
        <dbReference type="ARBA" id="ARBA00022630"/>
    </source>
</evidence>
<dbReference type="NCBIfam" id="NF006187">
    <property type="entry name" value="PRK08322.1"/>
    <property type="match status" value="1"/>
</dbReference>
<dbReference type="InterPro" id="IPR012000">
    <property type="entry name" value="Thiamin_PyroP_enz_cen_dom"/>
</dbReference>
<gene>
    <name evidence="16" type="ORF">BZL29_6705</name>
</gene>
<feature type="region of interest" description="Disordered" evidence="12">
    <location>
        <begin position="741"/>
        <end position="796"/>
    </location>
</feature>
<evidence type="ECO:0000256" key="4">
    <source>
        <dbReference type="ARBA" id="ARBA00013145"/>
    </source>
</evidence>
<comment type="similarity">
    <text evidence="3 11">Belongs to the TPP enzyme family.</text>
</comment>
<evidence type="ECO:0000256" key="10">
    <source>
        <dbReference type="ARBA" id="ARBA00048670"/>
    </source>
</evidence>
<comment type="pathway">
    <text evidence="2">Amino-acid biosynthesis; L-valine biosynthesis; L-valine from pyruvate: step 1/4.</text>
</comment>
<dbReference type="Pfam" id="PF00205">
    <property type="entry name" value="TPP_enzyme_M"/>
    <property type="match status" value="1"/>
</dbReference>
<feature type="domain" description="Thiamine pyrophosphate enzyme TPP-binding" evidence="14">
    <location>
        <begin position="384"/>
        <end position="529"/>
    </location>
</feature>
<comment type="catalytic activity">
    <reaction evidence="10">
        <text>2 pyruvate + H(+) = (2S)-2-acetolactate + CO2</text>
        <dbReference type="Rhea" id="RHEA:25249"/>
        <dbReference type="ChEBI" id="CHEBI:15361"/>
        <dbReference type="ChEBI" id="CHEBI:15378"/>
        <dbReference type="ChEBI" id="CHEBI:16526"/>
        <dbReference type="ChEBI" id="CHEBI:58476"/>
        <dbReference type="EC" id="2.2.1.6"/>
    </reaction>
</comment>
<proteinExistence type="inferred from homology"/>
<keyword evidence="5" id="KW-0028">Amino-acid biosynthesis</keyword>
<evidence type="ECO:0000313" key="16">
    <source>
        <dbReference type="EMBL" id="OOK68111.1"/>
    </source>
</evidence>
<sequence>MPPSNTSEQIVEALAAEGVEYVFGIPGDENLHFMEALRKDGRIKFVLFRHEQAAGFAAAAYGRLTGKLAVAMSTLGAGAMNLTTPVAHAYLAAMPMLVITGQKAVRDNRMGQYQLVDVVDVMRPITKFAAKIPSGQMAGSLLRQAMMAALGGRQGPAHLELPDDVARETELGPLVPCRFGDIPVATQDSIEAAAKLIQNASRPLIMVGGGTRANRPAVAAAVRELIAKTQIPFVATMMGKGVADEDDPNYLGCSILPGDYPNCAIQSADVVLNIGHDVMEKPTMFMQPDDGRTVIHLNPFAAQGDNSYFPQAQVVGEMADALRRLTAQLAPNPAWDHDGFRNLGKAMQDSIKRSAADTSFPAKQGCLIATLREFMADEDILSLDNGIHMMWATRNFNARQPNTMLIDHALGSMGISLPAAIAAKLVHPERKVVVLTGDGGFAMNSQDLETAVRLGLDLIVVVFNDSSLAMIALKQMVDGYQRYGVDFANPDFVAYAHSYGATGHRLDDPAKFRAILDQAAAAGGVHIIDAPVDPQQNLALMMEMRSVDCQKVLAGGGSNRGSETRLLGVLDRLTGRGRGRVVLLPGPPSGHLHSEREAQEGPNGDDAGQSGDTLRVGFEGNGLDDVTGHQKLQADQDGAPELYPKLSVGLAGIARCSAQEQHDSAHGADDDHRDAQAVDRHAHADNGFDEAHCRHIISAPRLFPASDRRFRARRFSETTNPPPRSRVASSSWLVLFGRAGPRSTSVSWGPSTTGMPGGCSESSPTPGSPADRTHCCYWNTGPSTPRAGAPNRTNVP</sequence>
<dbReference type="UniPathway" id="UPA00049">
    <property type="reaction ID" value="UER00059"/>
</dbReference>
<feature type="compositionally biased region" description="Polar residues" evidence="12">
    <location>
        <begin position="742"/>
        <end position="765"/>
    </location>
</feature>
<keyword evidence="6" id="KW-0285">Flavoprotein</keyword>
<evidence type="ECO:0000256" key="9">
    <source>
        <dbReference type="ARBA" id="ARBA00023304"/>
    </source>
</evidence>
<dbReference type="InterPro" id="IPR029061">
    <property type="entry name" value="THDP-binding"/>
</dbReference>
<dbReference type="GO" id="GO:0009097">
    <property type="term" value="P:isoleucine biosynthetic process"/>
    <property type="evidence" value="ECO:0007669"/>
    <property type="project" value="UniProtKB-UniPathway"/>
</dbReference>
<feature type="region of interest" description="Disordered" evidence="12">
    <location>
        <begin position="579"/>
        <end position="620"/>
    </location>
</feature>
<dbReference type="AlphaFoldDB" id="A0A1V3WP96"/>
<dbReference type="PROSITE" id="PS00187">
    <property type="entry name" value="TPP_ENZYMES"/>
    <property type="match status" value="1"/>
</dbReference>
<keyword evidence="8 11" id="KW-0786">Thiamine pyrophosphate</keyword>
<comment type="caution">
    <text evidence="16">The sequence shown here is derived from an EMBL/GenBank/DDBJ whole genome shotgun (WGS) entry which is preliminary data.</text>
</comment>
<evidence type="ECO:0000256" key="12">
    <source>
        <dbReference type="SAM" id="MobiDB-lite"/>
    </source>
</evidence>
<dbReference type="Proteomes" id="UP000188532">
    <property type="component" value="Unassembled WGS sequence"/>
</dbReference>
<reference evidence="16 17" key="1">
    <citation type="submission" date="2017-02" db="EMBL/GenBank/DDBJ databases">
        <title>Complete genome sequences of Mycobacterium kansasii strains isolated from rhesus macaques.</title>
        <authorList>
            <person name="Panda A."/>
            <person name="Nagaraj S."/>
            <person name="Zhao X."/>
            <person name="Tettelin H."/>
            <person name="Detolla L.J."/>
        </authorList>
    </citation>
    <scope>NUCLEOTIDE SEQUENCE [LARGE SCALE GENOMIC DNA]</scope>
    <source>
        <strain evidence="16 17">11-3469</strain>
    </source>
</reference>
<dbReference type="GO" id="GO:0050660">
    <property type="term" value="F:flavin adenine dinucleotide binding"/>
    <property type="evidence" value="ECO:0007669"/>
    <property type="project" value="TreeGrafter"/>
</dbReference>
<dbReference type="SUPFAM" id="SSF52467">
    <property type="entry name" value="DHS-like NAD/FAD-binding domain"/>
    <property type="match status" value="1"/>
</dbReference>
<dbReference type="CDD" id="cd07035">
    <property type="entry name" value="TPP_PYR_POX_like"/>
    <property type="match status" value="1"/>
</dbReference>
<feature type="domain" description="Thiamine pyrophosphate enzyme central" evidence="13">
    <location>
        <begin position="190"/>
        <end position="325"/>
    </location>
</feature>
<accession>A0A1V3WP96</accession>
<dbReference type="STRING" id="1768.B1T50_02905"/>
<dbReference type="InterPro" id="IPR000399">
    <property type="entry name" value="TPP-bd_CS"/>
</dbReference>
<evidence type="ECO:0000256" key="11">
    <source>
        <dbReference type="RuleBase" id="RU362132"/>
    </source>
</evidence>
<dbReference type="PANTHER" id="PTHR18968:SF129">
    <property type="entry name" value="ACETOLACTATE SYNTHASE"/>
    <property type="match status" value="1"/>
</dbReference>
<evidence type="ECO:0000256" key="3">
    <source>
        <dbReference type="ARBA" id="ARBA00007812"/>
    </source>
</evidence>
<evidence type="ECO:0000256" key="1">
    <source>
        <dbReference type="ARBA" id="ARBA00004974"/>
    </source>
</evidence>
<evidence type="ECO:0000259" key="14">
    <source>
        <dbReference type="Pfam" id="PF02775"/>
    </source>
</evidence>